<evidence type="ECO:0000256" key="4">
    <source>
        <dbReference type="SAM" id="SignalP"/>
    </source>
</evidence>
<dbReference type="Pfam" id="PF00326">
    <property type="entry name" value="Peptidase_S9"/>
    <property type="match status" value="1"/>
</dbReference>
<evidence type="ECO:0000256" key="3">
    <source>
        <dbReference type="ARBA" id="ARBA00022825"/>
    </source>
</evidence>
<dbReference type="Gene3D" id="3.40.50.1820">
    <property type="entry name" value="alpha/beta hydrolase"/>
    <property type="match status" value="1"/>
</dbReference>
<sequence length="671" mass="72570">MSIRTTFASATALTTILLAGACASALPAGAPTIDATGSPTAFNAPHQAEVTAEQESVERVTEGNLVMENIPPIPEAVKERLRQYQNVRTHGFADWSDDGILVATRFGEVSQIHSVTGPMMARRQVTFYSEPIGGAAMNPLGGSFAFTKDTGGDEFYQGYLFDLATGDVTQFTEPGTRNGSFVWADSGDMAVWYQAKDGDPDYDIMAGNPAEPSSVRVIHEGEGALFPVDISADGTKVVVQQYISIQKSRIFVLDLETGAFTEINPDQDLAYNGALFLNDGALLTSTDKDSEFKNLVRLDPETGAMSSYTDSISWDVEGFDLSPDGETVVFTVNEGGPGTIKLLDLETGAISKGPQMPAGIATGVNFNAAGDRVGFSFVGATSPADAYSFDVETLEVTRWTEAEIGGLDTSEFVEPEFFDYPNADGMDIPAFIYRPHGEGPHPVIVSIHGGPESQSRPYFSSTYQYWANELGASIVVPNVRGSAGYGKTYVSLDNGLNRKKSVEDIGALLDWIGTQPDLDSDRVLVYGGSYGGYMVLASMVDYNDRIAGGIDIVGISDFRTFLENTKGYRRDLRRAEYGDERDPEIAAFFEEISPLRNADAITKPLFIIQGANDPRVPASEAEQILAAVRENGGEAWFLLAMDEGHGFRKKSNRDFQSEAETLFLKKVLGVE</sequence>
<feature type="chain" id="PRO_5017244268" evidence="4">
    <location>
        <begin position="31"/>
        <end position="671"/>
    </location>
</feature>
<keyword evidence="2" id="KW-0378">Hydrolase</keyword>
<keyword evidence="8" id="KW-1185">Reference proteome</keyword>
<accession>A0A399RSJ0</accession>
<gene>
    <name evidence="7" type="ORF">D1223_03055</name>
</gene>
<protein>
    <submittedName>
        <fullName evidence="7">S9 family peptidase</fullName>
    </submittedName>
</protein>
<dbReference type="InterPro" id="IPR002470">
    <property type="entry name" value="Peptidase_S9A"/>
</dbReference>
<evidence type="ECO:0000259" key="5">
    <source>
        <dbReference type="Pfam" id="PF00326"/>
    </source>
</evidence>
<dbReference type="EMBL" id="QWFX01000005">
    <property type="protein sequence ID" value="RIJ32842.1"/>
    <property type="molecule type" value="Genomic_DNA"/>
</dbReference>
<evidence type="ECO:0000313" key="7">
    <source>
        <dbReference type="EMBL" id="RIJ32842.1"/>
    </source>
</evidence>
<dbReference type="InterPro" id="IPR029058">
    <property type="entry name" value="AB_hydrolase_fold"/>
</dbReference>
<dbReference type="AlphaFoldDB" id="A0A399RSJ0"/>
<feature type="domain" description="Peptidase S9A N-terminal" evidence="6">
    <location>
        <begin position="132"/>
        <end position="400"/>
    </location>
</feature>
<proteinExistence type="predicted"/>
<reference evidence="7 8" key="1">
    <citation type="submission" date="2018-08" db="EMBL/GenBank/DDBJ databases">
        <title>Henriciella mobilis sp. nov., isolated from seawater.</title>
        <authorList>
            <person name="Cheng H."/>
            <person name="Wu Y.-H."/>
            <person name="Xu X.-W."/>
            <person name="Guo L.-L."/>
        </authorList>
    </citation>
    <scope>NUCLEOTIDE SEQUENCE [LARGE SCALE GENOMIC DNA]</scope>
    <source>
        <strain evidence="7 8">JN25</strain>
    </source>
</reference>
<dbReference type="RefSeq" id="WP_119374923.1">
    <property type="nucleotide sequence ID" value="NZ_QWFX01000005.1"/>
</dbReference>
<dbReference type="GO" id="GO:0006508">
    <property type="term" value="P:proteolysis"/>
    <property type="evidence" value="ECO:0007669"/>
    <property type="project" value="UniProtKB-KW"/>
</dbReference>
<name>A0A399RSJ0_9PROT</name>
<dbReference type="PANTHER" id="PTHR42776">
    <property type="entry name" value="SERINE PEPTIDASE S9 FAMILY MEMBER"/>
    <property type="match status" value="1"/>
</dbReference>
<feature type="signal peptide" evidence="4">
    <location>
        <begin position="1"/>
        <end position="30"/>
    </location>
</feature>
<dbReference type="SUPFAM" id="SSF50993">
    <property type="entry name" value="Peptidase/esterase 'gauge' domain"/>
    <property type="match status" value="1"/>
</dbReference>
<dbReference type="InterPro" id="IPR023302">
    <property type="entry name" value="Pept_S9A_N"/>
</dbReference>
<feature type="domain" description="Peptidase S9 prolyl oligopeptidase catalytic" evidence="5">
    <location>
        <begin position="458"/>
        <end position="669"/>
    </location>
</feature>
<evidence type="ECO:0000256" key="2">
    <source>
        <dbReference type="ARBA" id="ARBA00022801"/>
    </source>
</evidence>
<dbReference type="InterPro" id="IPR001375">
    <property type="entry name" value="Peptidase_S9_cat"/>
</dbReference>
<dbReference type="OrthoDB" id="1094230at2"/>
<dbReference type="InterPro" id="IPR011042">
    <property type="entry name" value="6-blade_b-propeller_TolB-like"/>
</dbReference>
<dbReference type="PROSITE" id="PS51257">
    <property type="entry name" value="PROKAR_LIPOPROTEIN"/>
    <property type="match status" value="1"/>
</dbReference>
<dbReference type="Gene3D" id="2.120.10.30">
    <property type="entry name" value="TolB, C-terminal domain"/>
    <property type="match status" value="1"/>
</dbReference>
<keyword evidence="3" id="KW-0720">Serine protease</keyword>
<keyword evidence="4" id="KW-0732">Signal</keyword>
<dbReference type="Proteomes" id="UP000266385">
    <property type="component" value="Unassembled WGS sequence"/>
</dbReference>
<dbReference type="PANTHER" id="PTHR42776:SF27">
    <property type="entry name" value="DIPEPTIDYL PEPTIDASE FAMILY MEMBER 6"/>
    <property type="match status" value="1"/>
</dbReference>
<dbReference type="PRINTS" id="PR00862">
    <property type="entry name" value="PROLIGOPTASE"/>
</dbReference>
<dbReference type="GO" id="GO:0004252">
    <property type="term" value="F:serine-type endopeptidase activity"/>
    <property type="evidence" value="ECO:0007669"/>
    <property type="project" value="InterPro"/>
</dbReference>
<organism evidence="7 8">
    <name type="scientific">Henriciella mobilis</name>
    <dbReference type="NCBI Taxonomy" id="2305467"/>
    <lineage>
        <taxon>Bacteria</taxon>
        <taxon>Pseudomonadati</taxon>
        <taxon>Pseudomonadota</taxon>
        <taxon>Alphaproteobacteria</taxon>
        <taxon>Hyphomonadales</taxon>
        <taxon>Hyphomonadaceae</taxon>
        <taxon>Henriciella</taxon>
    </lineage>
</organism>
<dbReference type="SUPFAM" id="SSF53474">
    <property type="entry name" value="alpha/beta-Hydrolases"/>
    <property type="match status" value="1"/>
</dbReference>
<evidence type="ECO:0000313" key="8">
    <source>
        <dbReference type="Proteomes" id="UP000266385"/>
    </source>
</evidence>
<dbReference type="Pfam" id="PF02897">
    <property type="entry name" value="Peptidase_S9_N"/>
    <property type="match status" value="1"/>
</dbReference>
<comment type="caution">
    <text evidence="7">The sequence shown here is derived from an EMBL/GenBank/DDBJ whole genome shotgun (WGS) entry which is preliminary data.</text>
</comment>
<evidence type="ECO:0000256" key="1">
    <source>
        <dbReference type="ARBA" id="ARBA00022670"/>
    </source>
</evidence>
<evidence type="ECO:0000259" key="6">
    <source>
        <dbReference type="Pfam" id="PF02897"/>
    </source>
</evidence>
<keyword evidence="1" id="KW-0645">Protease</keyword>